<organism evidence="2 3">
    <name type="scientific">Polarella glacialis</name>
    <name type="common">Dinoflagellate</name>
    <dbReference type="NCBI Taxonomy" id="89957"/>
    <lineage>
        <taxon>Eukaryota</taxon>
        <taxon>Sar</taxon>
        <taxon>Alveolata</taxon>
        <taxon>Dinophyceae</taxon>
        <taxon>Suessiales</taxon>
        <taxon>Suessiaceae</taxon>
        <taxon>Polarella</taxon>
    </lineage>
</organism>
<keyword evidence="1" id="KW-0472">Membrane</keyword>
<sequence>MRLPLEWQRLKEQAWAHPFLAAACVTTAWTLFQNVSYCCGILSGDIALSWAFRWSARLLGILGAPSLDVQAVPTLPPLTSGATSVDFGDTPTVSEVKLVSSWWLPIAMGVAGPAPPAAVAASIFFLQVAGELGKARLRWASTFQAGAVAWSAAILVLLSRVCLGWDESTCRQLEAKQDLVCQEDFRGFFSSLVCKVETTAECELFLFILFAYAWNALISLLGSLLGAWGILQARHLLERPSLQAHWFSSAGESQVLLAEPKQVTTHQSM</sequence>
<dbReference type="OrthoDB" id="489094at2759"/>
<keyword evidence="1" id="KW-1133">Transmembrane helix</keyword>
<gene>
    <name evidence="2" type="ORF">PGLA1383_LOCUS54091</name>
</gene>
<feature type="transmembrane region" description="Helical" evidence="1">
    <location>
        <begin position="102"/>
        <end position="125"/>
    </location>
</feature>
<feature type="transmembrane region" description="Helical" evidence="1">
    <location>
        <begin position="137"/>
        <end position="158"/>
    </location>
</feature>
<evidence type="ECO:0000256" key="1">
    <source>
        <dbReference type="SAM" id="Phobius"/>
    </source>
</evidence>
<dbReference type="Proteomes" id="UP000654075">
    <property type="component" value="Unassembled WGS sequence"/>
</dbReference>
<evidence type="ECO:0000313" key="3">
    <source>
        <dbReference type="Proteomes" id="UP000654075"/>
    </source>
</evidence>
<dbReference type="PROSITE" id="PS51257">
    <property type="entry name" value="PROKAR_LIPOPROTEIN"/>
    <property type="match status" value="1"/>
</dbReference>
<comment type="caution">
    <text evidence="2">The sequence shown here is derived from an EMBL/GenBank/DDBJ whole genome shotgun (WGS) entry which is preliminary data.</text>
</comment>
<protein>
    <submittedName>
        <fullName evidence="2">Uncharacterized protein</fullName>
    </submittedName>
</protein>
<feature type="transmembrane region" description="Helical" evidence="1">
    <location>
        <begin position="205"/>
        <end position="231"/>
    </location>
</feature>
<keyword evidence="1" id="KW-0812">Transmembrane</keyword>
<name>A0A813HNM5_POLGL</name>
<accession>A0A813HNM5</accession>
<dbReference type="AlphaFoldDB" id="A0A813HNM5"/>
<dbReference type="EMBL" id="CAJNNV010032122">
    <property type="protein sequence ID" value="CAE8639021.1"/>
    <property type="molecule type" value="Genomic_DNA"/>
</dbReference>
<reference evidence="2" key="1">
    <citation type="submission" date="2021-02" db="EMBL/GenBank/DDBJ databases">
        <authorList>
            <person name="Dougan E. K."/>
            <person name="Rhodes N."/>
            <person name="Thang M."/>
            <person name="Chan C."/>
        </authorList>
    </citation>
    <scope>NUCLEOTIDE SEQUENCE</scope>
</reference>
<evidence type="ECO:0000313" key="2">
    <source>
        <dbReference type="EMBL" id="CAE8639021.1"/>
    </source>
</evidence>
<keyword evidence="3" id="KW-1185">Reference proteome</keyword>
<proteinExistence type="predicted"/>